<dbReference type="InterPro" id="IPR052211">
    <property type="entry name" value="Cpx_auxiliary_protein"/>
</dbReference>
<dbReference type="CDD" id="cd09916">
    <property type="entry name" value="CpxP_like"/>
    <property type="match status" value="1"/>
</dbReference>
<feature type="compositionally biased region" description="Basic and acidic residues" evidence="4">
    <location>
        <begin position="165"/>
        <end position="183"/>
    </location>
</feature>
<keyword evidence="5" id="KW-1133">Transmembrane helix</keyword>
<evidence type="ECO:0000256" key="4">
    <source>
        <dbReference type="SAM" id="MobiDB-lite"/>
    </source>
</evidence>
<gene>
    <name evidence="6" type="ORF">METZ01_LOCUS272676</name>
</gene>
<dbReference type="AlphaFoldDB" id="A0A382K8S1"/>
<name>A0A382K8S1_9ZZZZ</name>
<evidence type="ECO:0000256" key="3">
    <source>
        <dbReference type="ARBA" id="ARBA00022764"/>
    </source>
</evidence>
<comment type="subcellular location">
    <subcellularLocation>
        <location evidence="1">Periplasm</location>
    </subcellularLocation>
</comment>
<dbReference type="PANTHER" id="PTHR38102">
    <property type="entry name" value="PERIPLASMIC CHAPERONE SPY"/>
    <property type="match status" value="1"/>
</dbReference>
<feature type="region of interest" description="Disordered" evidence="4">
    <location>
        <begin position="42"/>
        <end position="65"/>
    </location>
</feature>
<feature type="transmembrane region" description="Helical" evidence="5">
    <location>
        <begin position="18"/>
        <end position="37"/>
    </location>
</feature>
<dbReference type="GO" id="GO:0030288">
    <property type="term" value="C:outer membrane-bounded periplasmic space"/>
    <property type="evidence" value="ECO:0007669"/>
    <property type="project" value="TreeGrafter"/>
</dbReference>
<evidence type="ECO:0000256" key="2">
    <source>
        <dbReference type="ARBA" id="ARBA00022729"/>
    </source>
</evidence>
<dbReference type="PANTHER" id="PTHR38102:SF1">
    <property type="entry name" value="PERIPLASMIC CHAPERONE SPY"/>
    <property type="match status" value="1"/>
</dbReference>
<keyword evidence="3" id="KW-0574">Periplasm</keyword>
<evidence type="ECO:0000256" key="1">
    <source>
        <dbReference type="ARBA" id="ARBA00004418"/>
    </source>
</evidence>
<organism evidence="6">
    <name type="scientific">marine metagenome</name>
    <dbReference type="NCBI Taxonomy" id="408172"/>
    <lineage>
        <taxon>unclassified sequences</taxon>
        <taxon>metagenomes</taxon>
        <taxon>ecological metagenomes</taxon>
    </lineage>
</organism>
<keyword evidence="5" id="KW-0812">Transmembrane</keyword>
<evidence type="ECO:0008006" key="7">
    <source>
        <dbReference type="Google" id="ProtNLM"/>
    </source>
</evidence>
<proteinExistence type="predicted"/>
<keyword evidence="2" id="KW-0732">Signal</keyword>
<dbReference type="InterPro" id="IPR012899">
    <property type="entry name" value="LTXXQ"/>
</dbReference>
<sequence>MSGTQRHATDAVESVRNISTILVVALMTFVVWGGLGYEVHAQGRGGSSGSRGEMRGGRAGSPAGMLPLRQLDLTDAQRQEVRAIFDQNQAILRATGEQLGRAKQALHEVVTGDWVNESEIRARAEALGLAEGDAAVVRADLYVQLWRILTPAQQARVQGLGAEMKASREDRRSAGEWMRQRREGRGRHRRER</sequence>
<reference evidence="6" key="1">
    <citation type="submission" date="2018-05" db="EMBL/GenBank/DDBJ databases">
        <authorList>
            <person name="Lanie J.A."/>
            <person name="Ng W.-L."/>
            <person name="Kazmierczak K.M."/>
            <person name="Andrzejewski T.M."/>
            <person name="Davidsen T.M."/>
            <person name="Wayne K.J."/>
            <person name="Tettelin H."/>
            <person name="Glass J.I."/>
            <person name="Rusch D."/>
            <person name="Podicherti R."/>
            <person name="Tsui H.-C.T."/>
            <person name="Winkler M.E."/>
        </authorList>
    </citation>
    <scope>NUCLEOTIDE SEQUENCE</scope>
</reference>
<evidence type="ECO:0000256" key="5">
    <source>
        <dbReference type="SAM" id="Phobius"/>
    </source>
</evidence>
<evidence type="ECO:0000313" key="6">
    <source>
        <dbReference type="EMBL" id="SVC19822.1"/>
    </source>
</evidence>
<dbReference type="Gene3D" id="1.20.120.1490">
    <property type="match status" value="1"/>
</dbReference>
<accession>A0A382K8S1</accession>
<keyword evidence="5" id="KW-0472">Membrane</keyword>
<protein>
    <recommendedName>
        <fullName evidence="7">Periplasmic heavy metal sensor</fullName>
    </recommendedName>
</protein>
<dbReference type="GO" id="GO:0051082">
    <property type="term" value="F:unfolded protein binding"/>
    <property type="evidence" value="ECO:0007669"/>
    <property type="project" value="TreeGrafter"/>
</dbReference>
<feature type="region of interest" description="Disordered" evidence="4">
    <location>
        <begin position="160"/>
        <end position="192"/>
    </location>
</feature>
<dbReference type="EMBL" id="UINC01078599">
    <property type="protein sequence ID" value="SVC19822.1"/>
    <property type="molecule type" value="Genomic_DNA"/>
</dbReference>
<dbReference type="Pfam" id="PF07813">
    <property type="entry name" value="LTXXQ"/>
    <property type="match status" value="1"/>
</dbReference>